<organism evidence="3 4">
    <name type="scientific">Candidatus Pullibacteroides excrementavium</name>
    <dbReference type="NCBI Taxonomy" id="2840905"/>
    <lineage>
        <taxon>Bacteria</taxon>
        <taxon>Pseudomonadati</taxon>
        <taxon>Bacteroidota</taxon>
        <taxon>Bacteroidia</taxon>
        <taxon>Bacteroidales</taxon>
        <taxon>Candidatus Pullibacteroides</taxon>
    </lineage>
</organism>
<sequence length="1132" mass="125564">MSDPYQSKNQSVLSSGPSLKIGVSQDGIYRIRYEDLVSQGLLNQAEPSSRINLYGNKAGMLPFFNTPDIPDDLSPLPILMQDGGDGMFGPGDYFLFFGQSPHVWTYDSSYGFLHQTNYYSDTTYYFVSAHSESAIRVGSTSNASQSDLRISTSIEHVHHESDLSNICNGSVHWMGERFSSSGQSQTVTLSTPNPANTHRNNAKILIQTAAQTNNGTASFTIDAAGTSMKISHTRATGSNESSLCTDMQSIQRELSVSSSQLPLSFSFQKSQAAGNGFIDFISLSYERQLSVQNQALFFRNPEALNRKASFSLQAGEGLIVWDITNVYHIQEFPLTRNGNSYSFTAPADSILHEYAAFYPNNAQSPSFAGLQSAQNLHGAANIDYILVTHPVFLEYAKQIADMHRERNGYSVLVATTDQVYNEFSSGSKDPSAIRMLAKHLWDKSDSLHRPRYLLLFGAASYDYKGTLGQLTDFVPTFESFFNLQEGGGTPVEDNFAYLEDLEGFSPAESNGRGSMDIAVGRLPVRNSSDAEAVVEKIDIYSHPEYLYDSRNPNLPGNFGDWRNEIAFVSDDGFESRLETSILRNDWPSTMIPEFHVNKLYSDAYERTTSSTSNRVPGLESNIRTSIEEGSLFIGYYGHSGWDAWSDERILSIDIINQLNESYSFPIMSSSSCTFGYFDYINRPSAAELLVLRPHSGAIAILTTTRTANTGSIEDIIQAFVQKLTDKSSGKVSTIGDAYLYGKKHHASAVYKFVLLGDPGLKAAIPQYTVQTLRINGQDIASSEPDTLKALSPITIEGIITDNQGQLLDNFNGTLITKIYDKKTTETTLGNYNPQDRRQNEKVSYQTQNSLLFQGYSEVEDGRFSVSFIVPKDIQYNYGNGKIEYYAYSNTTDANGCFEDIVVGGFNSEAILDTMPPVVDLYINKNNYITGTVGESPYLYAEISDHFGINTTGTGIGHNMTLVIDEDFSNPIVVNNLFRYNPGSYTEGTLSYPLNLERGEHTAQLKVWNINNISTTESITFRIGESDEPEIFEIRAVPNPARNDYVDIYFNHNGYGGGIERCEVNIFNLQGLRVTRFDYEVGDISGYSIGPIRWDMTRSNGGGLQSGMYIAHIRAHHADGSISHKTVKIIIVR</sequence>
<dbReference type="Pfam" id="PF01364">
    <property type="entry name" value="Peptidase_C25"/>
    <property type="match status" value="1"/>
</dbReference>
<proteinExistence type="predicted"/>
<name>A0A9D9DVD5_9BACT</name>
<gene>
    <name evidence="3" type="primary">porU</name>
    <name evidence="3" type="ORF">IAB08_01580</name>
</gene>
<evidence type="ECO:0000256" key="1">
    <source>
        <dbReference type="ARBA" id="ARBA00022729"/>
    </source>
</evidence>
<dbReference type="Gene3D" id="3.40.50.1460">
    <property type="match status" value="1"/>
</dbReference>
<evidence type="ECO:0000313" key="3">
    <source>
        <dbReference type="EMBL" id="MBO8431969.1"/>
    </source>
</evidence>
<dbReference type="SUPFAM" id="SSF52129">
    <property type="entry name" value="Caspase-like"/>
    <property type="match status" value="1"/>
</dbReference>
<dbReference type="EMBL" id="JADIMZ010000022">
    <property type="protein sequence ID" value="MBO8431969.1"/>
    <property type="molecule type" value="Genomic_DNA"/>
</dbReference>
<comment type="caution">
    <text evidence="3">The sequence shown here is derived from an EMBL/GenBank/DDBJ whole genome shotgun (WGS) entry which is preliminary data.</text>
</comment>
<feature type="domain" description="Gingipain" evidence="2">
    <location>
        <begin position="384"/>
        <end position="761"/>
    </location>
</feature>
<reference evidence="3" key="1">
    <citation type="submission" date="2020-10" db="EMBL/GenBank/DDBJ databases">
        <authorList>
            <person name="Gilroy R."/>
        </authorList>
    </citation>
    <scope>NUCLEOTIDE SEQUENCE</scope>
    <source>
        <strain evidence="3">2889</strain>
    </source>
</reference>
<dbReference type="InterPro" id="IPR001769">
    <property type="entry name" value="Gingipain"/>
</dbReference>
<protein>
    <submittedName>
        <fullName evidence="3">Type IX secretion system sortase PorU</fullName>
    </submittedName>
</protein>
<dbReference type="InterPro" id="IPR029031">
    <property type="entry name" value="Gingipain_N_sf"/>
</dbReference>
<dbReference type="CDD" id="cd02258">
    <property type="entry name" value="Peptidase_C25_N"/>
    <property type="match status" value="1"/>
</dbReference>
<dbReference type="NCBIfam" id="NF033707">
    <property type="entry name" value="T9SS_sortase"/>
    <property type="match status" value="1"/>
</dbReference>
<dbReference type="InterPro" id="IPR029030">
    <property type="entry name" value="Caspase-like_dom_sf"/>
</dbReference>
<reference evidence="3" key="2">
    <citation type="journal article" date="2021" name="PeerJ">
        <title>Extensive microbial diversity within the chicken gut microbiome revealed by metagenomics and culture.</title>
        <authorList>
            <person name="Gilroy R."/>
            <person name="Ravi A."/>
            <person name="Getino M."/>
            <person name="Pursley I."/>
            <person name="Horton D.L."/>
            <person name="Alikhan N.F."/>
            <person name="Baker D."/>
            <person name="Gharbi K."/>
            <person name="Hall N."/>
            <person name="Watson M."/>
            <person name="Adriaenssens E.M."/>
            <person name="Foster-Nyarko E."/>
            <person name="Jarju S."/>
            <person name="Secka A."/>
            <person name="Antonio M."/>
            <person name="Oren A."/>
            <person name="Chaudhuri R.R."/>
            <person name="La Ragione R."/>
            <person name="Hildebrand F."/>
            <person name="Pallen M.J."/>
        </authorList>
    </citation>
    <scope>NUCLEOTIDE SEQUENCE</scope>
    <source>
        <strain evidence="3">2889</strain>
    </source>
</reference>
<evidence type="ECO:0000259" key="2">
    <source>
        <dbReference type="Pfam" id="PF01364"/>
    </source>
</evidence>
<evidence type="ECO:0000313" key="4">
    <source>
        <dbReference type="Proteomes" id="UP000823612"/>
    </source>
</evidence>
<keyword evidence="1" id="KW-0732">Signal</keyword>
<dbReference type="GO" id="GO:0006508">
    <property type="term" value="P:proteolysis"/>
    <property type="evidence" value="ECO:0007669"/>
    <property type="project" value="InterPro"/>
</dbReference>
<dbReference type="Proteomes" id="UP000823612">
    <property type="component" value="Unassembled WGS sequence"/>
</dbReference>
<accession>A0A9D9DVD5</accession>
<dbReference type="AlphaFoldDB" id="A0A9D9DVD5"/>
<dbReference type="GO" id="GO:0008234">
    <property type="term" value="F:cysteine-type peptidase activity"/>
    <property type="evidence" value="ECO:0007669"/>
    <property type="project" value="InterPro"/>
</dbReference>
<dbReference type="Gene3D" id="3.40.50.10390">
    <property type="entry name" value="Gingipain r, domain 1"/>
    <property type="match status" value="1"/>
</dbReference>